<dbReference type="PANTHER" id="PTHR36699">
    <property type="entry name" value="LD-TRANSPEPTIDASE"/>
    <property type="match status" value="1"/>
</dbReference>
<dbReference type="GO" id="GO:0008360">
    <property type="term" value="P:regulation of cell shape"/>
    <property type="evidence" value="ECO:0007669"/>
    <property type="project" value="UniProtKB-UniRule"/>
</dbReference>
<dbReference type="InterPro" id="IPR005490">
    <property type="entry name" value="LD_TPept_cat_dom"/>
</dbReference>
<keyword evidence="4 7" id="KW-0133">Cell shape</keyword>
<accession>A0A1G7IR92</accession>
<keyword evidence="3" id="KW-0808">Transferase</keyword>
<proteinExistence type="inferred from homology"/>
<feature type="compositionally biased region" description="Pro residues" evidence="8">
    <location>
        <begin position="448"/>
        <end position="458"/>
    </location>
</feature>
<feature type="compositionally biased region" description="Low complexity" evidence="8">
    <location>
        <begin position="357"/>
        <end position="375"/>
    </location>
</feature>
<dbReference type="PANTHER" id="PTHR36699:SF1">
    <property type="entry name" value="L,D-TRANSPEPTIDASE YAFK-RELATED"/>
    <property type="match status" value="1"/>
</dbReference>
<reference evidence="11" key="1">
    <citation type="submission" date="2016-10" db="EMBL/GenBank/DDBJ databases">
        <authorList>
            <person name="Varghese N."/>
            <person name="Submissions S."/>
        </authorList>
    </citation>
    <scope>NUCLEOTIDE SEQUENCE [LARGE SCALE GENOMIC DNA]</scope>
    <source>
        <strain evidence="11">KHC7</strain>
    </source>
</reference>
<dbReference type="GO" id="GO:0071555">
    <property type="term" value="P:cell wall organization"/>
    <property type="evidence" value="ECO:0007669"/>
    <property type="project" value="UniProtKB-UniRule"/>
</dbReference>
<dbReference type="InterPro" id="IPR032710">
    <property type="entry name" value="NTF2-like_dom_sf"/>
</dbReference>
<dbReference type="STRING" id="571438.SAMN05192586_10237"/>
<feature type="region of interest" description="Disordered" evidence="8">
    <location>
        <begin position="342"/>
        <end position="404"/>
    </location>
</feature>
<evidence type="ECO:0000313" key="10">
    <source>
        <dbReference type="EMBL" id="SDF15088.1"/>
    </source>
</evidence>
<dbReference type="Gene3D" id="2.40.440.10">
    <property type="entry name" value="L,D-transpeptidase catalytic domain-like"/>
    <property type="match status" value="1"/>
</dbReference>
<dbReference type="GO" id="GO:0004180">
    <property type="term" value="F:carboxypeptidase activity"/>
    <property type="evidence" value="ECO:0007669"/>
    <property type="project" value="UniProtKB-ARBA"/>
</dbReference>
<dbReference type="GO" id="GO:0009252">
    <property type="term" value="P:peptidoglycan biosynthetic process"/>
    <property type="evidence" value="ECO:0007669"/>
    <property type="project" value="UniProtKB-UniPathway"/>
</dbReference>
<dbReference type="Pfam" id="PF03734">
    <property type="entry name" value="YkuD"/>
    <property type="match status" value="1"/>
</dbReference>
<keyword evidence="5 7" id="KW-0573">Peptidoglycan synthesis</keyword>
<dbReference type="Gene3D" id="3.10.450.50">
    <property type="match status" value="2"/>
</dbReference>
<comment type="pathway">
    <text evidence="1 7">Cell wall biogenesis; peptidoglycan biosynthesis.</text>
</comment>
<evidence type="ECO:0000256" key="4">
    <source>
        <dbReference type="ARBA" id="ARBA00022960"/>
    </source>
</evidence>
<keyword evidence="6 7" id="KW-0961">Cell wall biogenesis/degradation</keyword>
<evidence type="ECO:0000259" key="9">
    <source>
        <dbReference type="PROSITE" id="PS52029"/>
    </source>
</evidence>
<name>A0A1G7IR92_9BACT</name>
<dbReference type="Pfam" id="PF24125">
    <property type="entry name" value="Cds6_C"/>
    <property type="match status" value="2"/>
</dbReference>
<evidence type="ECO:0000256" key="5">
    <source>
        <dbReference type="ARBA" id="ARBA00022984"/>
    </source>
</evidence>
<dbReference type="InterPro" id="IPR056203">
    <property type="entry name" value="Cds6_C"/>
</dbReference>
<feature type="active site" description="Nucleophile" evidence="7">
    <location>
        <position position="166"/>
    </location>
</feature>
<feature type="region of interest" description="Disordered" evidence="8">
    <location>
        <begin position="417"/>
        <end position="490"/>
    </location>
</feature>
<comment type="similarity">
    <text evidence="2">Belongs to the YkuD family.</text>
</comment>
<keyword evidence="11" id="KW-1185">Reference proteome</keyword>
<dbReference type="SUPFAM" id="SSF54427">
    <property type="entry name" value="NTF2-like"/>
    <property type="match status" value="3"/>
</dbReference>
<sequence>MTCLRSLPVRNWWPLRVEGAGCRLWGAVLTLLLCGVVASARQALADNWQATLYNEGLPTHLVAVDKARQTFLFFEKKSPLKLKYSFPCTTGQLPGDKQALNDLRTPEGVYFVEYKIASGLDFREYGGIAYTLNYPNPVDRLRGKTGHGIWIHSKGFGIEPLSTRGCVAIGLDEIGEVGPQLTPGTAVVLAEKLDERSVPRPDDGTARELRRLMQAWSNAWAARSRKLFEFYDPEAYSRAMPESFAAFRQNKERLFKILSFIKIYNRKIHALQGPGYWVTWSEQFYTASNLSTEGIRRLYWQRGKDNRFRIVGMEWTPRDLGMRADFQKGRLVAEAPLQVVSDAASSEAPRPPRLDMPESAAEPASAEAAPAAAPDAARETAAAEKAPAPAAAKPAPSAKAAPAEKAAARTLLAVSEPLVPRRQASPPPAEVNWGARPGMVSGSAARPALPPEESPRPAPAKSTPAAAASPAPVASTATAQPAPAPATAAPETAAAPVVPAAPAAQVLELTPATRQALAAAVEGWNAAFAARSAQQIAAFYDQVRYNREPGVPRGHSLRTTLRELERRFAAPWLTVINRKPEMEIKGNLVVTAWAQMTAAPEGFAEGLRTLWWRRGEDGGFRIVAARFQPGPTGLAADYLDAVSGQVSADLEAWRKAWEAGSLDAYLECYTADALQQGRRGAANIRRQKEQLWARVKPTLVRISGLRLVVERTGLRADMTQIYADSSGHSDRGTKTLQLRYDGKRWRIAREDWAALPPASQP</sequence>
<evidence type="ECO:0000313" key="11">
    <source>
        <dbReference type="Proteomes" id="UP000199355"/>
    </source>
</evidence>
<feature type="active site" description="Proton donor/acceptor" evidence="7">
    <location>
        <position position="152"/>
    </location>
</feature>
<dbReference type="InterPro" id="IPR038063">
    <property type="entry name" value="Transpep_catalytic_dom"/>
</dbReference>
<organism evidence="10 11">
    <name type="scientific">Desulfovibrio legallii</name>
    <dbReference type="NCBI Taxonomy" id="571438"/>
    <lineage>
        <taxon>Bacteria</taxon>
        <taxon>Pseudomonadati</taxon>
        <taxon>Thermodesulfobacteriota</taxon>
        <taxon>Desulfovibrionia</taxon>
        <taxon>Desulfovibrionales</taxon>
        <taxon>Desulfovibrionaceae</taxon>
        <taxon>Desulfovibrio</taxon>
    </lineage>
</organism>
<dbReference type="Proteomes" id="UP000199355">
    <property type="component" value="Unassembled WGS sequence"/>
</dbReference>
<evidence type="ECO:0000256" key="7">
    <source>
        <dbReference type="PROSITE-ProRule" id="PRU01373"/>
    </source>
</evidence>
<dbReference type="PROSITE" id="PS52029">
    <property type="entry name" value="LD_TPASE"/>
    <property type="match status" value="1"/>
</dbReference>
<dbReference type="EMBL" id="FNBX01000002">
    <property type="protein sequence ID" value="SDF15088.1"/>
    <property type="molecule type" value="Genomic_DNA"/>
</dbReference>
<dbReference type="OrthoDB" id="9809748at2"/>
<dbReference type="CDD" id="cd16913">
    <property type="entry name" value="YkuD_like"/>
    <property type="match status" value="1"/>
</dbReference>
<dbReference type="AlphaFoldDB" id="A0A1G7IR92"/>
<protein>
    <submittedName>
        <fullName evidence="10">L,D-transpeptidase catalytic domain</fullName>
    </submittedName>
</protein>
<feature type="compositionally biased region" description="Low complexity" evidence="8">
    <location>
        <begin position="383"/>
        <end position="404"/>
    </location>
</feature>
<evidence type="ECO:0000256" key="1">
    <source>
        <dbReference type="ARBA" id="ARBA00004752"/>
    </source>
</evidence>
<evidence type="ECO:0000256" key="8">
    <source>
        <dbReference type="SAM" id="MobiDB-lite"/>
    </source>
</evidence>
<feature type="compositionally biased region" description="Low complexity" evidence="8">
    <location>
        <begin position="459"/>
        <end position="490"/>
    </location>
</feature>
<feature type="domain" description="L,D-TPase catalytic" evidence="9">
    <location>
        <begin position="60"/>
        <end position="190"/>
    </location>
</feature>
<dbReference type="GO" id="GO:0016740">
    <property type="term" value="F:transferase activity"/>
    <property type="evidence" value="ECO:0007669"/>
    <property type="project" value="UniProtKB-KW"/>
</dbReference>
<dbReference type="SUPFAM" id="SSF141523">
    <property type="entry name" value="L,D-transpeptidase catalytic domain-like"/>
    <property type="match status" value="1"/>
</dbReference>
<gene>
    <name evidence="10" type="ORF">SAMN05192586_10237</name>
</gene>
<dbReference type="UniPathway" id="UPA00219"/>
<evidence type="ECO:0000256" key="2">
    <source>
        <dbReference type="ARBA" id="ARBA00005992"/>
    </source>
</evidence>
<evidence type="ECO:0000256" key="6">
    <source>
        <dbReference type="ARBA" id="ARBA00023316"/>
    </source>
</evidence>
<evidence type="ECO:0000256" key="3">
    <source>
        <dbReference type="ARBA" id="ARBA00022679"/>
    </source>
</evidence>